<dbReference type="GO" id="GO:0016020">
    <property type="term" value="C:membrane"/>
    <property type="evidence" value="ECO:0007669"/>
    <property type="project" value="UniProtKB-SubCell"/>
</dbReference>
<dbReference type="InterPro" id="IPR050291">
    <property type="entry name" value="CDF_Transporter"/>
</dbReference>
<evidence type="ECO:0000313" key="9">
    <source>
        <dbReference type="EMBL" id="GAA94227.1"/>
    </source>
</evidence>
<evidence type="ECO:0000256" key="7">
    <source>
        <dbReference type="SAM" id="Phobius"/>
    </source>
</evidence>
<dbReference type="STRING" id="764103.G7DUG7"/>
<evidence type="ECO:0000256" key="1">
    <source>
        <dbReference type="ARBA" id="ARBA00004141"/>
    </source>
</evidence>
<dbReference type="EMBL" id="BABT02000028">
    <property type="protein sequence ID" value="GAA94227.1"/>
    <property type="molecule type" value="Genomic_DNA"/>
</dbReference>
<dbReference type="Proteomes" id="UP000009131">
    <property type="component" value="Unassembled WGS sequence"/>
</dbReference>
<accession>G7DUG7</accession>
<dbReference type="InterPro" id="IPR027469">
    <property type="entry name" value="Cation_efflux_TMD_sf"/>
</dbReference>
<feature type="region of interest" description="Disordered" evidence="6">
    <location>
        <begin position="1"/>
        <end position="80"/>
    </location>
</feature>
<feature type="transmembrane region" description="Helical" evidence="7">
    <location>
        <begin position="333"/>
        <end position="353"/>
    </location>
</feature>
<name>G7DUG7_MIXOS</name>
<keyword evidence="4 7" id="KW-1133">Transmembrane helix</keyword>
<evidence type="ECO:0000256" key="2">
    <source>
        <dbReference type="ARBA" id="ARBA00022448"/>
    </source>
</evidence>
<dbReference type="HOGENOM" id="CLU_013430_12_0_1"/>
<feature type="compositionally biased region" description="Low complexity" evidence="6">
    <location>
        <begin position="46"/>
        <end position="56"/>
    </location>
</feature>
<feature type="domain" description="Cation efflux protein transmembrane" evidence="8">
    <location>
        <begin position="288"/>
        <end position="381"/>
    </location>
</feature>
<dbReference type="RefSeq" id="XP_014569658.1">
    <property type="nucleotide sequence ID" value="XM_014714172.1"/>
</dbReference>
<keyword evidence="3 7" id="KW-0812">Transmembrane</keyword>
<evidence type="ECO:0000259" key="8">
    <source>
        <dbReference type="Pfam" id="PF01545"/>
    </source>
</evidence>
<dbReference type="GO" id="GO:0030003">
    <property type="term" value="P:intracellular monoatomic cation homeostasis"/>
    <property type="evidence" value="ECO:0007669"/>
    <property type="project" value="UniProtKB-ARBA"/>
</dbReference>
<organism evidence="9 10">
    <name type="scientific">Mixia osmundae (strain CBS 9802 / IAM 14324 / JCM 22182 / KY 12970)</name>
    <dbReference type="NCBI Taxonomy" id="764103"/>
    <lineage>
        <taxon>Eukaryota</taxon>
        <taxon>Fungi</taxon>
        <taxon>Dikarya</taxon>
        <taxon>Basidiomycota</taxon>
        <taxon>Pucciniomycotina</taxon>
        <taxon>Mixiomycetes</taxon>
        <taxon>Mixiales</taxon>
        <taxon>Mixiaceae</taxon>
        <taxon>Mixia</taxon>
    </lineage>
</organism>
<dbReference type="OrthoDB" id="435980at2759"/>
<dbReference type="eggNOG" id="KOG1485">
    <property type="taxonomic scope" value="Eukaryota"/>
</dbReference>
<comment type="subcellular location">
    <subcellularLocation>
        <location evidence="1">Membrane</location>
        <topology evidence="1">Multi-pass membrane protein</topology>
    </subcellularLocation>
</comment>
<keyword evidence="2" id="KW-0813">Transport</keyword>
<dbReference type="Gene3D" id="1.20.1510.10">
    <property type="entry name" value="Cation efflux protein transmembrane domain"/>
    <property type="match status" value="1"/>
</dbReference>
<gene>
    <name evidence="9" type="primary">Mo00876</name>
    <name evidence="9" type="ORF">E5Q_00876</name>
</gene>
<reference evidence="9 10" key="1">
    <citation type="journal article" date="2011" name="J. Gen. Appl. Microbiol.">
        <title>Draft genome sequencing of the enigmatic basidiomycete Mixia osmundae.</title>
        <authorList>
            <person name="Nishida H."/>
            <person name="Nagatsuka Y."/>
            <person name="Sugiyama J."/>
        </authorList>
    </citation>
    <scope>NUCLEOTIDE SEQUENCE [LARGE SCALE GENOMIC DNA]</scope>
    <source>
        <strain evidence="10">CBS 9802 / IAM 14324 / JCM 22182 / KY 12970</strain>
    </source>
</reference>
<dbReference type="PANTHER" id="PTHR43840">
    <property type="entry name" value="MITOCHONDRIAL METAL TRANSPORTER 1-RELATED"/>
    <property type="match status" value="1"/>
</dbReference>
<feature type="transmembrane region" description="Helical" evidence="7">
    <location>
        <begin position="359"/>
        <end position="382"/>
    </location>
</feature>
<evidence type="ECO:0000256" key="4">
    <source>
        <dbReference type="ARBA" id="ARBA00022989"/>
    </source>
</evidence>
<dbReference type="FunCoup" id="G7DUG7">
    <property type="interactions" value="36"/>
</dbReference>
<protein>
    <recommendedName>
        <fullName evidence="8">Cation efflux protein transmembrane domain-containing protein</fullName>
    </recommendedName>
</protein>
<dbReference type="SUPFAM" id="SSF161111">
    <property type="entry name" value="Cation efflux protein transmembrane domain-like"/>
    <property type="match status" value="2"/>
</dbReference>
<keyword evidence="10" id="KW-1185">Reference proteome</keyword>
<evidence type="ECO:0000313" key="10">
    <source>
        <dbReference type="Proteomes" id="UP000009131"/>
    </source>
</evidence>
<dbReference type="OMA" id="GHRSHAH"/>
<dbReference type="AlphaFoldDB" id="G7DUG7"/>
<dbReference type="InterPro" id="IPR058533">
    <property type="entry name" value="Cation_efflux_TM"/>
</dbReference>
<dbReference type="GO" id="GO:0008324">
    <property type="term" value="F:monoatomic cation transmembrane transporter activity"/>
    <property type="evidence" value="ECO:0007669"/>
    <property type="project" value="InterPro"/>
</dbReference>
<proteinExistence type="predicted"/>
<keyword evidence="5 7" id="KW-0472">Membrane</keyword>
<feature type="compositionally biased region" description="Polar residues" evidence="6">
    <location>
        <begin position="21"/>
        <end position="45"/>
    </location>
</feature>
<comment type="caution">
    <text evidence="9">The sequence shown here is derived from an EMBL/GenBank/DDBJ whole genome shotgun (WGS) entry which is preliminary data.</text>
</comment>
<reference evidence="9 10" key="2">
    <citation type="journal article" date="2012" name="Open Biol.">
        <title>Characteristics of nucleosomes and linker DNA regions on the genome of the basidiomycete Mixia osmundae revealed by mono- and dinucleosome mapping.</title>
        <authorList>
            <person name="Nishida H."/>
            <person name="Kondo S."/>
            <person name="Matsumoto T."/>
            <person name="Suzuki Y."/>
            <person name="Yoshikawa H."/>
            <person name="Taylor T.D."/>
            <person name="Sugiyama J."/>
        </authorList>
    </citation>
    <scope>NUCLEOTIDE SEQUENCE [LARGE SCALE GENOMIC DNA]</scope>
    <source>
        <strain evidence="10">CBS 9802 / IAM 14324 / JCM 22182 / KY 12970</strain>
    </source>
</reference>
<feature type="domain" description="Cation efflux protein transmembrane" evidence="8">
    <location>
        <begin position="104"/>
        <end position="233"/>
    </location>
</feature>
<dbReference type="PANTHER" id="PTHR43840:SF15">
    <property type="entry name" value="MITOCHONDRIAL METAL TRANSPORTER 1-RELATED"/>
    <property type="match status" value="1"/>
</dbReference>
<evidence type="ECO:0000256" key="6">
    <source>
        <dbReference type="SAM" id="MobiDB-lite"/>
    </source>
</evidence>
<dbReference type="GO" id="GO:0098771">
    <property type="term" value="P:inorganic ion homeostasis"/>
    <property type="evidence" value="ECO:0007669"/>
    <property type="project" value="UniProtKB-ARBA"/>
</dbReference>
<evidence type="ECO:0000256" key="5">
    <source>
        <dbReference type="ARBA" id="ARBA00023136"/>
    </source>
</evidence>
<evidence type="ECO:0000256" key="3">
    <source>
        <dbReference type="ARBA" id="ARBA00022692"/>
    </source>
</evidence>
<dbReference type="Pfam" id="PF01545">
    <property type="entry name" value="Cation_efflux"/>
    <property type="match status" value="2"/>
</dbReference>
<sequence length="391" mass="41122">MTERYALRQRPSRSDLAASKGSMNGSNGHYNKGPLSTTSPSRSLGKQQSAAKSSASKVDDEDFETASYSHSHSHSHSQHAEEEAAALYSALSGSADPGSRITLIGMLGNITLVAAKGMGGLALNSNALLADAGHSASDLLCDFAVLFCWRLSRSSSSKPNKWSVVKYETVGSLLVALLLLSGGIGIAVHSYSSFDSDAATVLTEPVRATTSMASRVIGKLLHTHNHGHGHRSHAHAHVQPDDYMHIEASSKFDSLAATVTATAAKAAQTIAKAGHVCTHHEQAQDDATDPKAAAFAVGSVLVKEWLYRATLKIAKEEKSNLLLASAHHHRSDALSSLVALVAIIGSIFGLTFLDSVGGLVVSAMILHQGLALLKAAILELLATGKVRSKRE</sequence>
<dbReference type="InParanoid" id="G7DUG7"/>